<feature type="binding site" evidence="9">
    <location>
        <position position="422"/>
    </location>
    <ligand>
        <name>S-adenosyl-L-methionine</name>
        <dbReference type="ChEBI" id="CHEBI:59789"/>
    </ligand>
</feature>
<dbReference type="PROSITE" id="PS51686">
    <property type="entry name" value="SAM_MT_RSMB_NOP"/>
    <property type="match status" value="1"/>
</dbReference>
<protein>
    <submittedName>
        <fullName evidence="14">Putative ribosomal RNA methyltransferase NOP2 (inferred by orthology to a human protein)</fullName>
    </submittedName>
</protein>
<dbReference type="OrthoDB" id="427002at2759"/>
<evidence type="ECO:0000256" key="5">
    <source>
        <dbReference type="ARBA" id="ARBA00022679"/>
    </source>
</evidence>
<evidence type="ECO:0000256" key="10">
    <source>
        <dbReference type="SAM" id="MobiDB-lite"/>
    </source>
</evidence>
<dbReference type="PRINTS" id="PR02008">
    <property type="entry name" value="RCMTFAMILY"/>
</dbReference>
<comment type="similarity">
    <text evidence="2 9">Belongs to the class I-like SAM-binding methyltransferase superfamily. RsmB/NOP family.</text>
</comment>
<feature type="compositionally biased region" description="Basic residues" evidence="10">
    <location>
        <begin position="8"/>
        <end position="24"/>
    </location>
</feature>
<dbReference type="InterPro" id="IPR001678">
    <property type="entry name" value="MeTrfase_RsmB-F_NOP2_dom"/>
</dbReference>
<keyword evidence="4 9" id="KW-0489">Methyltransferase</keyword>
<dbReference type="InterPro" id="IPR018314">
    <property type="entry name" value="RsmB/NOL1/NOP2-like_CS"/>
</dbReference>
<evidence type="ECO:0000256" key="1">
    <source>
        <dbReference type="ARBA" id="ARBA00004604"/>
    </source>
</evidence>
<feature type="region of interest" description="Disordered" evidence="10">
    <location>
        <begin position="1"/>
        <end position="195"/>
    </location>
</feature>
<accession>A0A0M3JWD8</accession>
<proteinExistence type="inferred from homology"/>
<feature type="domain" description="SAM-dependent MTase RsmB/NOP-type" evidence="11">
    <location>
        <begin position="306"/>
        <end position="594"/>
    </location>
</feature>
<evidence type="ECO:0000256" key="6">
    <source>
        <dbReference type="ARBA" id="ARBA00022691"/>
    </source>
</evidence>
<dbReference type="AlphaFoldDB" id="A0A0M3JWD8"/>
<feature type="compositionally biased region" description="Basic and acidic residues" evidence="10">
    <location>
        <begin position="53"/>
        <end position="65"/>
    </location>
</feature>
<feature type="compositionally biased region" description="Acidic residues" evidence="10">
    <location>
        <begin position="144"/>
        <end position="162"/>
    </location>
</feature>
<evidence type="ECO:0000259" key="11">
    <source>
        <dbReference type="PROSITE" id="PS51686"/>
    </source>
</evidence>
<reference evidence="12 13" key="2">
    <citation type="submission" date="2018-11" db="EMBL/GenBank/DDBJ databases">
        <authorList>
            <consortium name="Pathogen Informatics"/>
        </authorList>
    </citation>
    <scope>NUCLEOTIDE SEQUENCE [LARGE SCALE GENOMIC DNA]</scope>
</reference>
<dbReference type="InterPro" id="IPR023267">
    <property type="entry name" value="RCMT"/>
</dbReference>
<feature type="compositionally biased region" description="Basic and acidic residues" evidence="10">
    <location>
        <begin position="73"/>
        <end position="87"/>
    </location>
</feature>
<feature type="binding site" evidence="9">
    <location>
        <begin position="398"/>
        <end position="404"/>
    </location>
    <ligand>
        <name>S-adenosyl-L-methionine</name>
        <dbReference type="ChEBI" id="CHEBI:59789"/>
    </ligand>
</feature>
<dbReference type="PANTHER" id="PTHR22807">
    <property type="entry name" value="NOP2 YEAST -RELATED NOL1/NOP2/FMU SUN DOMAIN-CONTAINING"/>
    <property type="match status" value="1"/>
</dbReference>
<dbReference type="GO" id="GO:0003723">
    <property type="term" value="F:RNA binding"/>
    <property type="evidence" value="ECO:0007669"/>
    <property type="project" value="UniProtKB-UniRule"/>
</dbReference>
<gene>
    <name evidence="12" type="ORF">ASIM_LOCUS12056</name>
</gene>
<evidence type="ECO:0000256" key="4">
    <source>
        <dbReference type="ARBA" id="ARBA00022603"/>
    </source>
</evidence>
<feature type="active site" description="Nucleophile" evidence="9">
    <location>
        <position position="524"/>
    </location>
</feature>
<reference evidence="14" key="1">
    <citation type="submission" date="2017-02" db="UniProtKB">
        <authorList>
            <consortium name="WormBaseParasite"/>
        </authorList>
    </citation>
    <scope>IDENTIFICATION</scope>
</reference>
<dbReference type="InterPro" id="IPR023273">
    <property type="entry name" value="RCMT_NOP2"/>
</dbReference>
<keyword evidence="3" id="KW-0690">Ribosome biogenesis</keyword>
<dbReference type="NCBIfam" id="TIGR00446">
    <property type="entry name" value="nop2p"/>
    <property type="match status" value="1"/>
</dbReference>
<keyword evidence="7 9" id="KW-0694">RNA-binding</keyword>
<dbReference type="PRINTS" id="PR02012">
    <property type="entry name" value="RCMTNOP2"/>
</dbReference>
<evidence type="ECO:0000313" key="12">
    <source>
        <dbReference type="EMBL" id="VDK46440.1"/>
    </source>
</evidence>
<keyword evidence="8" id="KW-0539">Nucleus</keyword>
<evidence type="ECO:0000313" key="14">
    <source>
        <dbReference type="WBParaSite" id="ASIM_0001259001-mRNA-1"/>
    </source>
</evidence>
<dbReference type="InterPro" id="IPR054728">
    <property type="entry name" value="RsmB-like_ferredoxin"/>
</dbReference>
<feature type="binding site" evidence="9">
    <location>
        <position position="449"/>
    </location>
    <ligand>
        <name>S-adenosyl-L-methionine</name>
        <dbReference type="ChEBI" id="CHEBI:59789"/>
    </ligand>
</feature>
<dbReference type="InterPro" id="IPR011023">
    <property type="entry name" value="Nop2p"/>
</dbReference>
<dbReference type="FunFam" id="3.30.70.1170:FF:000001">
    <property type="entry name" value="Ribosomal RNA methyltransferase Nop2"/>
    <property type="match status" value="1"/>
</dbReference>
<name>A0A0M3JWD8_ANISI</name>
<feature type="region of interest" description="Disordered" evidence="10">
    <location>
        <begin position="619"/>
        <end position="646"/>
    </location>
</feature>
<keyword evidence="13" id="KW-1185">Reference proteome</keyword>
<evidence type="ECO:0000256" key="9">
    <source>
        <dbReference type="PROSITE-ProRule" id="PRU01023"/>
    </source>
</evidence>
<dbReference type="GO" id="GO:0000470">
    <property type="term" value="P:maturation of LSU-rRNA"/>
    <property type="evidence" value="ECO:0007669"/>
    <property type="project" value="TreeGrafter"/>
</dbReference>
<evidence type="ECO:0000256" key="3">
    <source>
        <dbReference type="ARBA" id="ARBA00022517"/>
    </source>
</evidence>
<feature type="compositionally biased region" description="Basic residues" evidence="10">
    <location>
        <begin position="626"/>
        <end position="636"/>
    </location>
</feature>
<dbReference type="SUPFAM" id="SSF53335">
    <property type="entry name" value="S-adenosyl-L-methionine-dependent methyltransferases"/>
    <property type="match status" value="1"/>
</dbReference>
<dbReference type="Gene3D" id="3.30.70.1170">
    <property type="entry name" value="Sun protein, domain 3"/>
    <property type="match status" value="1"/>
</dbReference>
<dbReference type="Gene3D" id="3.40.50.150">
    <property type="entry name" value="Vaccinia Virus protein VP39"/>
    <property type="match status" value="1"/>
</dbReference>
<evidence type="ECO:0000313" key="13">
    <source>
        <dbReference type="Proteomes" id="UP000267096"/>
    </source>
</evidence>
<dbReference type="WBParaSite" id="ASIM_0001259001-mRNA-1">
    <property type="protein sequence ID" value="ASIM_0001259001-mRNA-1"/>
    <property type="gene ID" value="ASIM_0001259001"/>
</dbReference>
<feature type="compositionally biased region" description="Polar residues" evidence="10">
    <location>
        <begin position="32"/>
        <end position="41"/>
    </location>
</feature>
<keyword evidence="5 9" id="KW-0808">Transferase</keyword>
<dbReference type="GO" id="GO:0070475">
    <property type="term" value="P:rRNA base methylation"/>
    <property type="evidence" value="ECO:0007669"/>
    <property type="project" value="TreeGrafter"/>
</dbReference>
<comment type="subcellular location">
    <subcellularLocation>
        <location evidence="1">Nucleus</location>
        <location evidence="1">Nucleolus</location>
    </subcellularLocation>
</comment>
<dbReference type="Pfam" id="PF01189">
    <property type="entry name" value="Methyltr_RsmB-F"/>
    <property type="match status" value="1"/>
</dbReference>
<dbReference type="PROSITE" id="PS01153">
    <property type="entry name" value="NOL1_NOP2_SUN"/>
    <property type="match status" value="1"/>
</dbReference>
<dbReference type="GO" id="GO:0005730">
    <property type="term" value="C:nucleolus"/>
    <property type="evidence" value="ECO:0007669"/>
    <property type="project" value="UniProtKB-SubCell"/>
</dbReference>
<feature type="compositionally biased region" description="Acidic residues" evidence="10">
    <location>
        <begin position="171"/>
        <end position="183"/>
    </location>
</feature>
<evidence type="ECO:0000256" key="8">
    <source>
        <dbReference type="ARBA" id="ARBA00023242"/>
    </source>
</evidence>
<evidence type="ECO:0000256" key="7">
    <source>
        <dbReference type="ARBA" id="ARBA00022884"/>
    </source>
</evidence>
<dbReference type="EMBL" id="UYRR01031133">
    <property type="protein sequence ID" value="VDK46440.1"/>
    <property type="molecule type" value="Genomic_DNA"/>
</dbReference>
<evidence type="ECO:0000256" key="2">
    <source>
        <dbReference type="ARBA" id="ARBA00007494"/>
    </source>
</evidence>
<feature type="binding site" evidence="9">
    <location>
        <position position="467"/>
    </location>
    <ligand>
        <name>S-adenosyl-L-methionine</name>
        <dbReference type="ChEBI" id="CHEBI:59789"/>
    </ligand>
</feature>
<feature type="compositionally biased region" description="Polar residues" evidence="10">
    <location>
        <begin position="99"/>
        <end position="127"/>
    </location>
</feature>
<dbReference type="GO" id="GO:0009383">
    <property type="term" value="F:rRNA (cytosine-C5-)-methyltransferase activity"/>
    <property type="evidence" value="ECO:0007669"/>
    <property type="project" value="TreeGrafter"/>
</dbReference>
<keyword evidence="6 9" id="KW-0949">S-adenosyl-L-methionine</keyword>
<dbReference type="InterPro" id="IPR029063">
    <property type="entry name" value="SAM-dependent_MTases_sf"/>
</dbReference>
<dbReference type="Pfam" id="PF22458">
    <property type="entry name" value="RsmF-B_ferredox"/>
    <property type="match status" value="1"/>
</dbReference>
<organism evidence="14">
    <name type="scientific">Anisakis simplex</name>
    <name type="common">Herring worm</name>
    <dbReference type="NCBI Taxonomy" id="6269"/>
    <lineage>
        <taxon>Eukaryota</taxon>
        <taxon>Metazoa</taxon>
        <taxon>Ecdysozoa</taxon>
        <taxon>Nematoda</taxon>
        <taxon>Chromadorea</taxon>
        <taxon>Rhabditida</taxon>
        <taxon>Spirurina</taxon>
        <taxon>Ascaridomorpha</taxon>
        <taxon>Ascaridoidea</taxon>
        <taxon>Anisakidae</taxon>
        <taxon>Anisakis</taxon>
        <taxon>Anisakis simplex complex</taxon>
    </lineage>
</organism>
<dbReference type="InterPro" id="IPR049560">
    <property type="entry name" value="MeTrfase_RsmB-F_NOP2_cat"/>
</dbReference>
<dbReference type="PANTHER" id="PTHR22807:SF30">
    <property type="entry name" value="28S RRNA (CYTOSINE(4447)-C(5))-METHYLTRANSFERASE-RELATED"/>
    <property type="match status" value="1"/>
</dbReference>
<dbReference type="Proteomes" id="UP000267096">
    <property type="component" value="Unassembled WGS sequence"/>
</dbReference>
<sequence>MTDQSPKVGKKIKSGKSGKNKSSKSGKSGFKQLQSTASTRLSDSKTKKMMSKTRKEVSTKVDRCELPTADSSIDSKRRKIDDGETSPKKKKRGIGSATARVSSLSSKPTTSTQKTLASDMSETQTSEVADGQIKETMMLFDSEDKTDESDEEEGSDSAEFEAVDLNHLEGSESDSDDDDDFSSDQDTLPVERKAMKLERKAVQTKKLADEEELQLNLTNVDSYKLPSIEDVERELKEAPNLQIIKQRITDVIQVLGDFKKRRQQDRSREEYMTILLKDLCKYYGYNDYLMGKFMNLFPNGSELMEFLDANDQPRPVTIRTNSLKTRRGQLAKMLINRGMNVDPAAKWTKVGLVVYDSQVPVGATPEYLAGHYMIQGMSSFLPVMALSPQPNELVLDMCAAPGGKTSHIAALMKNTGVVFANDLDMPRCRAVIGNLHRLGVNNCVVSNVDAKEYAKIMAQGFDRVLLDAPCSGTGVIWKDESVKMRRDSQDVQRRHTLQRQLILAAIDAINAKSSTGGYLVYSTCSVLVEENEAVVDYALRKRDCKLVSTGLEIGVEGFTKYREYRFHPSLNLTRRYYPHVHNIDGFFVAKIKKLSNEKHAKNDQKGDIDLNEVDESAMEVEEKGVKRGKKNNRRHSNTNDDEMDYEEDSDLQALLNRTYVLQFRSEFIPRLHLFNAAQQVIRRVIIITIKMTILGVTKQQSDNAPGDLDGVERFTPWVPIDDFQSGFDY</sequence>